<evidence type="ECO:0000256" key="5">
    <source>
        <dbReference type="ARBA" id="ARBA00022989"/>
    </source>
</evidence>
<dbReference type="EMBL" id="RBVX01000004">
    <property type="protein sequence ID" value="RSL34106.1"/>
    <property type="molecule type" value="Genomic_DNA"/>
</dbReference>
<protein>
    <submittedName>
        <fullName evidence="9">ABC transporter permease</fullName>
    </submittedName>
</protein>
<keyword evidence="2 7" id="KW-0813">Transport</keyword>
<feature type="transmembrane region" description="Helical" evidence="7">
    <location>
        <begin position="100"/>
        <end position="120"/>
    </location>
</feature>
<dbReference type="OrthoDB" id="9773683at2"/>
<dbReference type="PANTHER" id="PTHR43163">
    <property type="entry name" value="DIPEPTIDE TRANSPORT SYSTEM PERMEASE PROTEIN DPPB-RELATED"/>
    <property type="match status" value="1"/>
</dbReference>
<comment type="subcellular location">
    <subcellularLocation>
        <location evidence="1 7">Cell membrane</location>
        <topology evidence="1 7">Multi-pass membrane protein</topology>
    </subcellularLocation>
</comment>
<dbReference type="InterPro" id="IPR000515">
    <property type="entry name" value="MetI-like"/>
</dbReference>
<keyword evidence="10" id="KW-1185">Reference proteome</keyword>
<dbReference type="RefSeq" id="WP_125554934.1">
    <property type="nucleotide sequence ID" value="NZ_RBVX01000004.1"/>
</dbReference>
<dbReference type="InterPro" id="IPR045621">
    <property type="entry name" value="BPD_transp_1_N"/>
</dbReference>
<dbReference type="Pfam" id="PF00528">
    <property type="entry name" value="BPD_transp_1"/>
    <property type="match status" value="1"/>
</dbReference>
<keyword evidence="5 7" id="KW-1133">Transmembrane helix</keyword>
<dbReference type="AlphaFoldDB" id="A0A3R9QMH6"/>
<feature type="transmembrane region" description="Helical" evidence="7">
    <location>
        <begin position="287"/>
        <end position="313"/>
    </location>
</feature>
<dbReference type="Pfam" id="PF19300">
    <property type="entry name" value="BPD_transp_1_N"/>
    <property type="match status" value="1"/>
</dbReference>
<dbReference type="NCBIfam" id="NF045472">
    <property type="entry name" value="Opp4B"/>
    <property type="match status" value="1"/>
</dbReference>
<dbReference type="Proteomes" id="UP000275076">
    <property type="component" value="Unassembled WGS sequence"/>
</dbReference>
<comment type="caution">
    <text evidence="9">The sequence shown here is derived from an EMBL/GenBank/DDBJ whole genome shotgun (WGS) entry which is preliminary data.</text>
</comment>
<evidence type="ECO:0000313" key="9">
    <source>
        <dbReference type="EMBL" id="RSL34106.1"/>
    </source>
</evidence>
<evidence type="ECO:0000256" key="4">
    <source>
        <dbReference type="ARBA" id="ARBA00022692"/>
    </source>
</evidence>
<dbReference type="InterPro" id="IPR035906">
    <property type="entry name" value="MetI-like_sf"/>
</dbReference>
<comment type="similarity">
    <text evidence="7">Belongs to the binding-protein-dependent transport system permease family.</text>
</comment>
<sequence>MWKFITRRILLMIPQLFLLSLIVFLLAKAMPGDALTGAINDPGIDRETIAEMREEMGLNNPWYVQYMEWAGHALTGDFGVSYTHKMPVSEIVAQRLVNTFWLSLTAVVFVYIISIPLGIISGRWNDSLADRMITGYTYIGFAAPLFIFALIMLFIFGFQLGWFPTGGSVAPNTGNPFEYVLSKIYHLILPALSMALIATVSTVQYLRSEIIDTKHKEFILTARSKGIGESNVYSRHILRNSLLPIAAFFGYEITGLIVGSIFVETIFSYPGMGQLFLDSIQLRDFSVVTALVLLFGAATILGALLSDVIMSIVDPRIRIK</sequence>
<feature type="domain" description="ABC transmembrane type-1" evidence="8">
    <location>
        <begin position="96"/>
        <end position="306"/>
    </location>
</feature>
<evidence type="ECO:0000256" key="3">
    <source>
        <dbReference type="ARBA" id="ARBA00022475"/>
    </source>
</evidence>
<gene>
    <name evidence="9" type="ORF">D7Z54_05925</name>
</gene>
<name>A0A3R9QMH6_9BACI</name>
<keyword evidence="4 7" id="KW-0812">Transmembrane</keyword>
<organism evidence="9 10">
    <name type="scientific">Salibacterium salarium</name>
    <dbReference type="NCBI Taxonomy" id="284579"/>
    <lineage>
        <taxon>Bacteria</taxon>
        <taxon>Bacillati</taxon>
        <taxon>Bacillota</taxon>
        <taxon>Bacilli</taxon>
        <taxon>Bacillales</taxon>
        <taxon>Bacillaceae</taxon>
    </lineage>
</organism>
<dbReference type="SUPFAM" id="SSF161098">
    <property type="entry name" value="MetI-like"/>
    <property type="match status" value="1"/>
</dbReference>
<dbReference type="PANTHER" id="PTHR43163:SF6">
    <property type="entry name" value="DIPEPTIDE TRANSPORT SYSTEM PERMEASE PROTEIN DPPB-RELATED"/>
    <property type="match status" value="1"/>
</dbReference>
<dbReference type="CDD" id="cd06261">
    <property type="entry name" value="TM_PBP2"/>
    <property type="match status" value="1"/>
</dbReference>
<proteinExistence type="inferred from homology"/>
<feature type="transmembrane region" description="Helical" evidence="7">
    <location>
        <begin position="184"/>
        <end position="206"/>
    </location>
</feature>
<feature type="transmembrane region" description="Helical" evidence="7">
    <location>
        <begin position="242"/>
        <end position="267"/>
    </location>
</feature>
<dbReference type="Gene3D" id="1.10.3720.10">
    <property type="entry name" value="MetI-like"/>
    <property type="match status" value="1"/>
</dbReference>
<evidence type="ECO:0000256" key="7">
    <source>
        <dbReference type="RuleBase" id="RU363032"/>
    </source>
</evidence>
<keyword evidence="3" id="KW-1003">Cell membrane</keyword>
<feature type="transmembrane region" description="Helical" evidence="7">
    <location>
        <begin position="141"/>
        <end position="164"/>
    </location>
</feature>
<accession>A0A3R9QMH6</accession>
<evidence type="ECO:0000256" key="2">
    <source>
        <dbReference type="ARBA" id="ARBA00022448"/>
    </source>
</evidence>
<dbReference type="GO" id="GO:0005886">
    <property type="term" value="C:plasma membrane"/>
    <property type="evidence" value="ECO:0007669"/>
    <property type="project" value="UniProtKB-SubCell"/>
</dbReference>
<keyword evidence="6 7" id="KW-0472">Membrane</keyword>
<evidence type="ECO:0000256" key="1">
    <source>
        <dbReference type="ARBA" id="ARBA00004651"/>
    </source>
</evidence>
<evidence type="ECO:0000259" key="8">
    <source>
        <dbReference type="PROSITE" id="PS50928"/>
    </source>
</evidence>
<dbReference type="GO" id="GO:0055085">
    <property type="term" value="P:transmembrane transport"/>
    <property type="evidence" value="ECO:0007669"/>
    <property type="project" value="InterPro"/>
</dbReference>
<dbReference type="PROSITE" id="PS50928">
    <property type="entry name" value="ABC_TM1"/>
    <property type="match status" value="1"/>
</dbReference>
<evidence type="ECO:0000256" key="6">
    <source>
        <dbReference type="ARBA" id="ARBA00023136"/>
    </source>
</evidence>
<reference evidence="9 10" key="1">
    <citation type="submission" date="2018-10" db="EMBL/GenBank/DDBJ databases">
        <title>Draft genome sequence of Bacillus salarius IM0101, isolated from a hypersaline soil in Inner Mongolia, China.</title>
        <authorList>
            <person name="Yamprayoonswat W."/>
            <person name="Boonvisut S."/>
            <person name="Jumpathong W."/>
            <person name="Sittihan S."/>
            <person name="Ruangsuj P."/>
            <person name="Wanthongcharoen S."/>
            <person name="Thongpramul N."/>
            <person name="Pimmason S."/>
            <person name="Yu B."/>
            <person name="Yasawong M."/>
        </authorList>
    </citation>
    <scope>NUCLEOTIDE SEQUENCE [LARGE SCALE GENOMIC DNA]</scope>
    <source>
        <strain evidence="9 10">IM0101</strain>
    </source>
</reference>
<evidence type="ECO:0000313" key="10">
    <source>
        <dbReference type="Proteomes" id="UP000275076"/>
    </source>
</evidence>